<sequence length="1273" mass="139346">MSDQTSEDEARRLAELDTYRVLDTDPEPGFDALVKVASSIARTPSSTITLIDQHRQWFKAAIGMANREGDRRTAFCDRVVQDRAPVIVTDASTDPRFSANPLVTGEPEIRFYAGFPLETPTGEVLGTLCVIDYEPRQLTADQLELLRVLADQVMAQLTLRRTLFEREQELAERQRLMGRVAESEARYRMLVESSPDVIARLSPDGDVRYASHALQAVLGVSPEQATSTQDIVDTLVHPDELETAQQALADVKAGHRRDFTTRLLRTTDRTYRQLEVTMLPLQDADGTVTEVMLTGRDVTEKMVVQQALGAATAEAIRRGNQLEEAQEIAELGSWTVDLGTGESWWSPQLFRLFGADPHSVTPSIEQARAYNHPDDRERVREATARIIEGGASEQIEYRIVRANGEERTVLARGRRESDGDSGTHRIVGTIQDITELRRTERELRSARDLFAQVLDSTEHAFIAIDPEGHITMWNRGAQLMLGYTADEVLGTKKGLTWHDPAEMERIAAEIGVPFGLAMFVEHAGHPALMRPRTYIAKDGTRRTVSVTMRAMHDGDPSLVTGYIGVVTDITARVNAEKERDAQSHMLRAVIQNNQSIITVKDLNGRYLMVNRAFESAFGIPEAEIVGATDDLIDPQLATRWRANDLRGLNGAVPVDEIADLPDGRHWYETVRIPLQDEAGEVTAICTVALDVTERRRAEAEKAAAMEAMTGARDAAVAATKAKSAFLATMSHEIRTPMNAVIGMTGLLLETPLNDEQRELLHTVRSSGDQLLAIINDILDFSKIEAGDLELEEHPFELRDCVEGAIAQFAGSVKNLDLISHVDEDCPAVVVGDVIRLRQVMTNLVSNAIKFTPEGDVLLRVELLDDGPQHPVDIEETSWDAEEPSPRLRLRFTVADSGIGISPENMGRLFKSFSQVDASTTRLYGGTGLGLAISKAIVEAMHGQLTVTSEVGVGSQFTFTVALGRFSGPQALRKRPPANVAGRHVLIVDDNDTNRRVLRLQLEGYGMSCQDSASPLSALALIGSGVQFDLAVLDYAMPVMDGVQLALALRQLPGGKDLPLVLLSSIGRRDRSHEKVFASVLTKPIRSAALAEVLGQVLAPEATADDVVASRPTTPVPGLTNEGDHPVRKPVVPPQGTRTAPRDRDLSTAGKLRILLVEDNEINQKVGKLMLAKLGHTVEVSANGAEAVEAVGRFDYDVVLMDMHMPVMDGLEATRTIRAQLPAERQPTIIAMTASVTKEDRDACAEAGMDGYLSKPVRAEHLTEALGGVPVRNG</sequence>
<dbReference type="InterPro" id="IPR036890">
    <property type="entry name" value="HATPase_C_sf"/>
</dbReference>
<dbReference type="Pfam" id="PF08448">
    <property type="entry name" value="PAS_4"/>
    <property type="match status" value="1"/>
</dbReference>
<evidence type="ECO:0000313" key="15">
    <source>
        <dbReference type="Proteomes" id="UP001235712"/>
    </source>
</evidence>
<dbReference type="Gene3D" id="3.30.450.40">
    <property type="match status" value="1"/>
</dbReference>
<dbReference type="PRINTS" id="PR00344">
    <property type="entry name" value="BCTRLSENSOR"/>
</dbReference>
<dbReference type="SUPFAM" id="SSF47384">
    <property type="entry name" value="Homodimeric domain of signal transducing histidine kinase"/>
    <property type="match status" value="1"/>
</dbReference>
<evidence type="ECO:0000256" key="5">
    <source>
        <dbReference type="ARBA" id="ARBA00022679"/>
    </source>
</evidence>
<feature type="domain" description="Response regulatory" evidence="11">
    <location>
        <begin position="983"/>
        <end position="1097"/>
    </location>
</feature>
<dbReference type="EC" id="2.7.13.3" evidence="3"/>
<dbReference type="SUPFAM" id="SSF52172">
    <property type="entry name" value="CheY-like"/>
    <property type="match status" value="2"/>
</dbReference>
<evidence type="ECO:0000256" key="2">
    <source>
        <dbReference type="ARBA" id="ARBA00004236"/>
    </source>
</evidence>
<dbReference type="InterPro" id="IPR001789">
    <property type="entry name" value="Sig_transdc_resp-reg_receiver"/>
</dbReference>
<reference evidence="14 15" key="1">
    <citation type="submission" date="2023-07" db="EMBL/GenBank/DDBJ databases">
        <title>Sequencing the genomes of 1000 actinobacteria strains.</title>
        <authorList>
            <person name="Klenk H.-P."/>
        </authorList>
    </citation>
    <scope>NUCLEOTIDE SEQUENCE [LARGE SCALE GENOMIC DNA]</scope>
    <source>
        <strain evidence="14 15">DSM 44388</strain>
    </source>
</reference>
<dbReference type="NCBIfam" id="TIGR00229">
    <property type="entry name" value="sensory_box"/>
    <property type="match status" value="4"/>
</dbReference>
<feature type="domain" description="PAC" evidence="13">
    <location>
        <begin position="650"/>
        <end position="703"/>
    </location>
</feature>
<comment type="caution">
    <text evidence="14">The sequence shown here is derived from an EMBL/GenBank/DDBJ whole genome shotgun (WGS) entry which is preliminary data.</text>
</comment>
<dbReference type="SUPFAM" id="SSF55781">
    <property type="entry name" value="GAF domain-like"/>
    <property type="match status" value="1"/>
</dbReference>
<organism evidence="14 15">
    <name type="scientific">Kineosporia succinea</name>
    <dbReference type="NCBI Taxonomy" id="84632"/>
    <lineage>
        <taxon>Bacteria</taxon>
        <taxon>Bacillati</taxon>
        <taxon>Actinomycetota</taxon>
        <taxon>Actinomycetes</taxon>
        <taxon>Kineosporiales</taxon>
        <taxon>Kineosporiaceae</taxon>
        <taxon>Kineosporia</taxon>
    </lineage>
</organism>
<keyword evidence="15" id="KW-1185">Reference proteome</keyword>
<dbReference type="Gene3D" id="3.30.565.10">
    <property type="entry name" value="Histidine kinase-like ATPase, C-terminal domain"/>
    <property type="match status" value="1"/>
</dbReference>
<dbReference type="InterPro" id="IPR004358">
    <property type="entry name" value="Sig_transdc_His_kin-like_C"/>
</dbReference>
<name>A0ABT9NWQ1_9ACTN</name>
<dbReference type="Proteomes" id="UP001235712">
    <property type="component" value="Unassembled WGS sequence"/>
</dbReference>
<dbReference type="Pfam" id="PF01590">
    <property type="entry name" value="GAF"/>
    <property type="match status" value="1"/>
</dbReference>
<dbReference type="PROSITE" id="PS50112">
    <property type="entry name" value="PAS"/>
    <property type="match status" value="4"/>
</dbReference>
<feature type="domain" description="Histidine kinase" evidence="10">
    <location>
        <begin position="728"/>
        <end position="964"/>
    </location>
</feature>
<evidence type="ECO:0000256" key="4">
    <source>
        <dbReference type="ARBA" id="ARBA00022553"/>
    </source>
</evidence>
<feature type="domain" description="PAC" evidence="13">
    <location>
        <begin position="257"/>
        <end position="310"/>
    </location>
</feature>
<gene>
    <name evidence="14" type="ORF">J2S57_000596</name>
</gene>
<keyword evidence="7" id="KW-0902">Two-component regulatory system</keyword>
<dbReference type="InterPro" id="IPR003018">
    <property type="entry name" value="GAF"/>
</dbReference>
<dbReference type="InterPro" id="IPR005467">
    <property type="entry name" value="His_kinase_dom"/>
</dbReference>
<dbReference type="CDD" id="cd17546">
    <property type="entry name" value="REC_hyHK_CKI1_RcsC-like"/>
    <property type="match status" value="1"/>
</dbReference>
<dbReference type="Gene3D" id="1.10.287.130">
    <property type="match status" value="1"/>
</dbReference>
<dbReference type="PANTHER" id="PTHR45339">
    <property type="entry name" value="HYBRID SIGNAL TRANSDUCTION HISTIDINE KINASE J"/>
    <property type="match status" value="1"/>
</dbReference>
<dbReference type="InterPro" id="IPR001610">
    <property type="entry name" value="PAC"/>
</dbReference>
<dbReference type="Pfam" id="PF08447">
    <property type="entry name" value="PAS_3"/>
    <property type="match status" value="1"/>
</dbReference>
<feature type="domain" description="PAS" evidence="12">
    <location>
        <begin position="183"/>
        <end position="255"/>
    </location>
</feature>
<evidence type="ECO:0000259" key="13">
    <source>
        <dbReference type="PROSITE" id="PS50113"/>
    </source>
</evidence>
<dbReference type="EMBL" id="JAUSQZ010000001">
    <property type="protein sequence ID" value="MDP9824847.1"/>
    <property type="molecule type" value="Genomic_DNA"/>
</dbReference>
<dbReference type="PROSITE" id="PS50113">
    <property type="entry name" value="PAC"/>
    <property type="match status" value="4"/>
</dbReference>
<feature type="domain" description="Response regulatory" evidence="11">
    <location>
        <begin position="1152"/>
        <end position="1269"/>
    </location>
</feature>
<dbReference type="Pfam" id="PF00989">
    <property type="entry name" value="PAS"/>
    <property type="match status" value="1"/>
</dbReference>
<feature type="domain" description="PAC" evidence="13">
    <location>
        <begin position="528"/>
        <end position="581"/>
    </location>
</feature>
<dbReference type="CDD" id="cd00082">
    <property type="entry name" value="HisKA"/>
    <property type="match status" value="1"/>
</dbReference>
<dbReference type="Pfam" id="PF13426">
    <property type="entry name" value="PAS_9"/>
    <property type="match status" value="1"/>
</dbReference>
<evidence type="ECO:0000256" key="1">
    <source>
        <dbReference type="ARBA" id="ARBA00000085"/>
    </source>
</evidence>
<dbReference type="CDD" id="cd16922">
    <property type="entry name" value="HATPase_EvgS-ArcB-TorS-like"/>
    <property type="match status" value="1"/>
</dbReference>
<protein>
    <recommendedName>
        <fullName evidence="3">histidine kinase</fullName>
        <ecNumber evidence="3">2.7.13.3</ecNumber>
    </recommendedName>
</protein>
<feature type="domain" description="PAC" evidence="13">
    <location>
        <begin position="393"/>
        <end position="445"/>
    </location>
</feature>
<evidence type="ECO:0000256" key="8">
    <source>
        <dbReference type="PROSITE-ProRule" id="PRU00169"/>
    </source>
</evidence>
<evidence type="ECO:0000313" key="14">
    <source>
        <dbReference type="EMBL" id="MDP9824847.1"/>
    </source>
</evidence>
<dbReference type="SMART" id="SM00065">
    <property type="entry name" value="GAF"/>
    <property type="match status" value="1"/>
</dbReference>
<feature type="domain" description="PAS" evidence="12">
    <location>
        <begin position="318"/>
        <end position="390"/>
    </location>
</feature>
<keyword evidence="5" id="KW-0808">Transferase</keyword>
<dbReference type="InterPro" id="IPR003594">
    <property type="entry name" value="HATPase_dom"/>
</dbReference>
<evidence type="ECO:0000256" key="3">
    <source>
        <dbReference type="ARBA" id="ARBA00012438"/>
    </source>
</evidence>
<dbReference type="SMART" id="SM00448">
    <property type="entry name" value="REC"/>
    <property type="match status" value="2"/>
</dbReference>
<dbReference type="InterPro" id="IPR013656">
    <property type="entry name" value="PAS_4"/>
</dbReference>
<accession>A0ABT9NWQ1</accession>
<dbReference type="Gene3D" id="3.40.50.2300">
    <property type="match status" value="2"/>
</dbReference>
<dbReference type="Gene3D" id="2.10.70.100">
    <property type="match status" value="1"/>
</dbReference>
<comment type="catalytic activity">
    <reaction evidence="1">
        <text>ATP + protein L-histidine = ADP + protein N-phospho-L-histidine.</text>
        <dbReference type="EC" id="2.7.13.3"/>
    </reaction>
</comment>
<dbReference type="SMART" id="SM00387">
    <property type="entry name" value="HATPase_c"/>
    <property type="match status" value="1"/>
</dbReference>
<keyword evidence="4 8" id="KW-0597">Phosphoprotein</keyword>
<evidence type="ECO:0000256" key="7">
    <source>
        <dbReference type="ARBA" id="ARBA00023012"/>
    </source>
</evidence>
<feature type="domain" description="PAS" evidence="12">
    <location>
        <begin position="582"/>
        <end position="635"/>
    </location>
</feature>
<dbReference type="SMART" id="SM00388">
    <property type="entry name" value="HisKA"/>
    <property type="match status" value="1"/>
</dbReference>
<evidence type="ECO:0000256" key="6">
    <source>
        <dbReference type="ARBA" id="ARBA00022777"/>
    </source>
</evidence>
<dbReference type="InterPro" id="IPR029016">
    <property type="entry name" value="GAF-like_dom_sf"/>
</dbReference>
<evidence type="ECO:0000259" key="11">
    <source>
        <dbReference type="PROSITE" id="PS50110"/>
    </source>
</evidence>
<feature type="modified residue" description="4-aspartylphosphate" evidence="8">
    <location>
        <position position="1201"/>
    </location>
</feature>
<dbReference type="SMART" id="SM00086">
    <property type="entry name" value="PAC"/>
    <property type="match status" value="3"/>
</dbReference>
<evidence type="ECO:0000259" key="12">
    <source>
        <dbReference type="PROSITE" id="PS50112"/>
    </source>
</evidence>
<dbReference type="Pfam" id="PF02518">
    <property type="entry name" value="HATPase_c"/>
    <property type="match status" value="1"/>
</dbReference>
<dbReference type="InterPro" id="IPR013767">
    <property type="entry name" value="PAS_fold"/>
</dbReference>
<dbReference type="SMART" id="SM00091">
    <property type="entry name" value="PAS"/>
    <property type="match status" value="4"/>
</dbReference>
<dbReference type="Gene3D" id="3.30.450.20">
    <property type="entry name" value="PAS domain"/>
    <property type="match status" value="4"/>
</dbReference>
<dbReference type="InterPro" id="IPR003661">
    <property type="entry name" value="HisK_dim/P_dom"/>
</dbReference>
<dbReference type="SUPFAM" id="SSF55785">
    <property type="entry name" value="PYP-like sensor domain (PAS domain)"/>
    <property type="match status" value="4"/>
</dbReference>
<dbReference type="CDD" id="cd00130">
    <property type="entry name" value="PAS"/>
    <property type="match status" value="4"/>
</dbReference>
<dbReference type="RefSeq" id="WP_307238017.1">
    <property type="nucleotide sequence ID" value="NZ_JAUSQZ010000001.1"/>
</dbReference>
<dbReference type="InterPro" id="IPR013655">
    <property type="entry name" value="PAS_fold_3"/>
</dbReference>
<dbReference type="InterPro" id="IPR036097">
    <property type="entry name" value="HisK_dim/P_sf"/>
</dbReference>
<dbReference type="InterPro" id="IPR000700">
    <property type="entry name" value="PAS-assoc_C"/>
</dbReference>
<dbReference type="InterPro" id="IPR000014">
    <property type="entry name" value="PAS"/>
</dbReference>
<dbReference type="InterPro" id="IPR011006">
    <property type="entry name" value="CheY-like_superfamily"/>
</dbReference>
<dbReference type="Pfam" id="PF00072">
    <property type="entry name" value="Response_reg"/>
    <property type="match status" value="2"/>
</dbReference>
<dbReference type="PROSITE" id="PS50109">
    <property type="entry name" value="HIS_KIN"/>
    <property type="match status" value="1"/>
</dbReference>
<dbReference type="SUPFAM" id="SSF55874">
    <property type="entry name" value="ATPase domain of HSP90 chaperone/DNA topoisomerase II/histidine kinase"/>
    <property type="match status" value="1"/>
</dbReference>
<dbReference type="PANTHER" id="PTHR45339:SF1">
    <property type="entry name" value="HYBRID SIGNAL TRANSDUCTION HISTIDINE KINASE J"/>
    <property type="match status" value="1"/>
</dbReference>
<dbReference type="InterPro" id="IPR035965">
    <property type="entry name" value="PAS-like_dom_sf"/>
</dbReference>
<proteinExistence type="predicted"/>
<dbReference type="Pfam" id="PF00512">
    <property type="entry name" value="HisKA"/>
    <property type="match status" value="1"/>
</dbReference>
<keyword evidence="6" id="KW-0418">Kinase</keyword>
<evidence type="ECO:0000259" key="10">
    <source>
        <dbReference type="PROSITE" id="PS50109"/>
    </source>
</evidence>
<feature type="modified residue" description="4-aspartylphosphate" evidence="8">
    <location>
        <position position="1033"/>
    </location>
</feature>
<dbReference type="PROSITE" id="PS50110">
    <property type="entry name" value="RESPONSE_REGULATORY"/>
    <property type="match status" value="2"/>
</dbReference>
<evidence type="ECO:0000256" key="9">
    <source>
        <dbReference type="SAM" id="MobiDB-lite"/>
    </source>
</evidence>
<feature type="region of interest" description="Disordered" evidence="9">
    <location>
        <begin position="1108"/>
        <end position="1144"/>
    </location>
</feature>
<feature type="domain" description="PAS" evidence="12">
    <location>
        <begin position="446"/>
        <end position="490"/>
    </location>
</feature>
<comment type="subcellular location">
    <subcellularLocation>
        <location evidence="2">Cell membrane</location>
    </subcellularLocation>
</comment>